<dbReference type="GO" id="GO:0003700">
    <property type="term" value="F:DNA-binding transcription factor activity"/>
    <property type="evidence" value="ECO:0007669"/>
    <property type="project" value="UniProtKB-UniRule"/>
</dbReference>
<dbReference type="PROSITE" id="PS51257">
    <property type="entry name" value="PROKAR_LIPOPROTEIN"/>
    <property type="match status" value="1"/>
</dbReference>
<dbReference type="Proteomes" id="UP000694846">
    <property type="component" value="Unplaced"/>
</dbReference>
<evidence type="ECO:0000256" key="1">
    <source>
        <dbReference type="ARBA" id="ARBA00004123"/>
    </source>
</evidence>
<evidence type="ECO:0000256" key="3">
    <source>
        <dbReference type="ARBA" id="ARBA00023125"/>
    </source>
</evidence>
<name>A0A8B8G4N9_9HEMI</name>
<comment type="subunit">
    <text evidence="6">Heterotrimer.</text>
</comment>
<comment type="function">
    <text evidence="6">Component of the sequence-specific heterotrimeric transcription factor (NF-Y) which specifically recognizes a 5'-CCAAT-3' box motif found in the promoters of its target genes.</text>
</comment>
<evidence type="ECO:0000256" key="2">
    <source>
        <dbReference type="ARBA" id="ARBA00023015"/>
    </source>
</evidence>
<reference evidence="8" key="1">
    <citation type="submission" date="2025-08" db="UniProtKB">
        <authorList>
            <consortium name="RefSeq"/>
        </authorList>
    </citation>
    <scope>IDENTIFICATION</scope>
    <source>
        <tissue evidence="8">Whole body</tissue>
    </source>
</reference>
<evidence type="ECO:0000313" key="8">
    <source>
        <dbReference type="RefSeq" id="XP_025417783.1"/>
    </source>
</evidence>
<evidence type="ECO:0000256" key="6">
    <source>
        <dbReference type="RuleBase" id="RU367155"/>
    </source>
</evidence>
<dbReference type="PROSITE" id="PS51152">
    <property type="entry name" value="NFYA_HAP2_2"/>
    <property type="match status" value="1"/>
</dbReference>
<dbReference type="GO" id="GO:0003677">
    <property type="term" value="F:DNA binding"/>
    <property type="evidence" value="ECO:0007669"/>
    <property type="project" value="UniProtKB-KW"/>
</dbReference>
<evidence type="ECO:0000256" key="5">
    <source>
        <dbReference type="ARBA" id="ARBA00023242"/>
    </source>
</evidence>
<proteinExistence type="inferred from homology"/>
<organism evidence="7 8">
    <name type="scientific">Sipha flava</name>
    <name type="common">yellow sugarcane aphid</name>
    <dbReference type="NCBI Taxonomy" id="143950"/>
    <lineage>
        <taxon>Eukaryota</taxon>
        <taxon>Metazoa</taxon>
        <taxon>Ecdysozoa</taxon>
        <taxon>Arthropoda</taxon>
        <taxon>Hexapoda</taxon>
        <taxon>Insecta</taxon>
        <taxon>Pterygota</taxon>
        <taxon>Neoptera</taxon>
        <taxon>Paraneoptera</taxon>
        <taxon>Hemiptera</taxon>
        <taxon>Sternorrhyncha</taxon>
        <taxon>Aphidomorpha</taxon>
        <taxon>Aphidoidea</taxon>
        <taxon>Aphididae</taxon>
        <taxon>Sipha</taxon>
    </lineage>
</organism>
<comment type="subcellular location">
    <subcellularLocation>
        <location evidence="1 6">Nucleus</location>
    </subcellularLocation>
</comment>
<dbReference type="Gene3D" id="6.10.250.2430">
    <property type="match status" value="1"/>
</dbReference>
<dbReference type="Pfam" id="PF02045">
    <property type="entry name" value="CBFB_NFYA"/>
    <property type="match status" value="1"/>
</dbReference>
<keyword evidence="7" id="KW-1185">Reference proteome</keyword>
<sequence>MFHVSRYSITYNHKLICGSMTSVTITCLSAACFSQIEIKLISNNNGMYNVQTVQQSNIQVKILIPDQTVKLLSNQLCTNKLHPTNNNQIVMQQVVQPQNIQLMKINSNENVMINNPTVIQPPTTVNTFVLLNVQPNVVQPNIVQTNVCVPNVFQTNFIPAQCLPPKNPQNTMAMRSISLNTNNNQIQPQLVIPPTVFNDVIFVNHKQYYRILIRRQQRAKLIALGRIPKTRKKYLYESRHKHAMNRIRKKNGCFY</sequence>
<dbReference type="RefSeq" id="XP_025417783.1">
    <property type="nucleotide sequence ID" value="XM_025561998.1"/>
</dbReference>
<dbReference type="SMART" id="SM00521">
    <property type="entry name" value="CBF"/>
    <property type="match status" value="1"/>
</dbReference>
<dbReference type="PRINTS" id="PR00616">
    <property type="entry name" value="CCAATSUBUNTB"/>
</dbReference>
<gene>
    <name evidence="8" type="primary">LOC112688682</name>
</gene>
<keyword evidence="2 6" id="KW-0805">Transcription regulation</keyword>
<keyword evidence="4 6" id="KW-0804">Transcription</keyword>
<comment type="similarity">
    <text evidence="6">Belongs to the NFYA/HAP2 subunit family.</text>
</comment>
<keyword evidence="3 6" id="KW-0238">DNA-binding</keyword>
<protein>
    <recommendedName>
        <fullName evidence="6">Nuclear transcription factor Y subunit</fullName>
    </recommendedName>
</protein>
<dbReference type="OrthoDB" id="1097733at2759"/>
<evidence type="ECO:0000256" key="4">
    <source>
        <dbReference type="ARBA" id="ARBA00023163"/>
    </source>
</evidence>
<accession>A0A8B8G4N9</accession>
<dbReference type="GO" id="GO:0005634">
    <property type="term" value="C:nucleus"/>
    <property type="evidence" value="ECO:0007669"/>
    <property type="project" value="UniProtKB-SubCell"/>
</dbReference>
<dbReference type="PANTHER" id="PTHR12632">
    <property type="entry name" value="TRANSCRIPTION FACTOR NF-Y ALPHA-RELATED"/>
    <property type="match status" value="1"/>
</dbReference>
<dbReference type="AlphaFoldDB" id="A0A8B8G4N9"/>
<dbReference type="GeneID" id="112688682"/>
<evidence type="ECO:0000313" key="7">
    <source>
        <dbReference type="Proteomes" id="UP000694846"/>
    </source>
</evidence>
<dbReference type="InterPro" id="IPR001289">
    <property type="entry name" value="NFYA"/>
</dbReference>
<keyword evidence="5 6" id="KW-0539">Nucleus</keyword>